<dbReference type="SUPFAM" id="SSF51306">
    <property type="entry name" value="LexA/Signal peptidase"/>
    <property type="match status" value="1"/>
</dbReference>
<dbReference type="GO" id="GO:0004252">
    <property type="term" value="F:serine-type endopeptidase activity"/>
    <property type="evidence" value="ECO:0007669"/>
    <property type="project" value="UniProtKB-UniRule"/>
</dbReference>
<keyword evidence="3 6" id="KW-1133">Transmembrane helix</keyword>
<evidence type="ECO:0000256" key="5">
    <source>
        <dbReference type="NCBIfam" id="TIGR02228"/>
    </source>
</evidence>
<dbReference type="InterPro" id="IPR036286">
    <property type="entry name" value="LexA/Signal_pep-like_sf"/>
</dbReference>
<evidence type="ECO:0000313" key="9">
    <source>
        <dbReference type="Proteomes" id="UP000195011"/>
    </source>
</evidence>
<dbReference type="CDD" id="cd06530">
    <property type="entry name" value="S26_SPase_I"/>
    <property type="match status" value="1"/>
</dbReference>
<protein>
    <recommendedName>
        <fullName evidence="5">Signal peptidase I</fullName>
        <ecNumber evidence="5">3.4.21.89</ecNumber>
    </recommendedName>
</protein>
<comment type="caution">
    <text evidence="8">The sequence shown here is derived from an EMBL/GenBank/DDBJ whole genome shotgun (WGS) entry which is preliminary data.</text>
</comment>
<feature type="transmembrane region" description="Helical" evidence="6">
    <location>
        <begin position="224"/>
        <end position="241"/>
    </location>
</feature>
<accession>A0A251Y3Y6</accession>
<dbReference type="GO" id="GO:0006465">
    <property type="term" value="P:signal peptide processing"/>
    <property type="evidence" value="ECO:0007669"/>
    <property type="project" value="UniProtKB-UniRule"/>
</dbReference>
<evidence type="ECO:0000256" key="3">
    <source>
        <dbReference type="ARBA" id="ARBA00022989"/>
    </source>
</evidence>
<evidence type="ECO:0000256" key="2">
    <source>
        <dbReference type="ARBA" id="ARBA00022692"/>
    </source>
</evidence>
<feature type="transmembrane region" description="Helical" evidence="6">
    <location>
        <begin position="102"/>
        <end position="121"/>
    </location>
</feature>
<name>A0A251Y3Y6_9MICO</name>
<dbReference type="EC" id="3.4.21.89" evidence="5"/>
<evidence type="ECO:0000256" key="4">
    <source>
        <dbReference type="ARBA" id="ARBA00023136"/>
    </source>
</evidence>
<reference evidence="8 9" key="1">
    <citation type="submission" date="2016-08" db="EMBL/GenBank/DDBJ databases">
        <title>Genome sequence of Clavibacter michiganensis spp strain CFBP8017.</title>
        <authorList>
            <person name="Thapa S.P."/>
            <person name="Coaker G."/>
            <person name="Jacques M.-A."/>
        </authorList>
    </citation>
    <scope>NUCLEOTIDE SEQUENCE [LARGE SCALE GENOMIC DNA]</scope>
    <source>
        <strain evidence="8">CFBP8017</strain>
    </source>
</reference>
<dbReference type="Pfam" id="PF10502">
    <property type="entry name" value="Peptidase_S26"/>
    <property type="match status" value="1"/>
</dbReference>
<dbReference type="InterPro" id="IPR001733">
    <property type="entry name" value="Peptidase_S26B"/>
</dbReference>
<dbReference type="EMBL" id="MDJY01000060">
    <property type="protein sequence ID" value="OUE18996.1"/>
    <property type="molecule type" value="Genomic_DNA"/>
</dbReference>
<dbReference type="GO" id="GO:0016020">
    <property type="term" value="C:membrane"/>
    <property type="evidence" value="ECO:0007669"/>
    <property type="project" value="UniProtKB-SubCell"/>
</dbReference>
<sequence length="367" mass="38541">MTDIQDRASASGRATASGRADASAMDALELDALELDLLELDLLELDVVELEPAERDAVDTDAVDLDVVAEEADLDPASSALPVRGAARRAARTSRSYRRRTVVMWTATVLLTLLVAATLLFQASGGRWFVVQTPSMGTTAPVGTLLLTTPVLLEDVQVGDVVSFHPSTTPAETYTHRVIGVDADGLTTQGDINGAVDPWKTDQEHLVGEATTILPGFGWLAKGLPLMLAGLVIVMILTRLIGSPTHRASMRMLGGSLVAAFTVFLLKPFVGLVVLDAVTAGSDVRATVVNTGLLPIRISAEGGTATSVVSGAVGSITAPAAEAGHFHDISSTLDLPLWGWVVFFGLCAVPLLYTLVVGLPAEEERRA</sequence>
<organism evidence="8 9">
    <name type="scientific">Clavibacter michiganensis</name>
    <dbReference type="NCBI Taxonomy" id="28447"/>
    <lineage>
        <taxon>Bacteria</taxon>
        <taxon>Bacillati</taxon>
        <taxon>Actinomycetota</taxon>
        <taxon>Actinomycetes</taxon>
        <taxon>Micrococcales</taxon>
        <taxon>Microbacteriaceae</taxon>
        <taxon>Clavibacter</taxon>
    </lineage>
</organism>
<evidence type="ECO:0000256" key="6">
    <source>
        <dbReference type="SAM" id="Phobius"/>
    </source>
</evidence>
<proteinExistence type="predicted"/>
<comment type="subcellular location">
    <subcellularLocation>
        <location evidence="1">Membrane</location>
    </subcellularLocation>
</comment>
<feature type="domain" description="Peptidase S26" evidence="7">
    <location>
        <begin position="106"/>
        <end position="189"/>
    </location>
</feature>
<evidence type="ECO:0000259" key="7">
    <source>
        <dbReference type="Pfam" id="PF10502"/>
    </source>
</evidence>
<evidence type="ECO:0000256" key="1">
    <source>
        <dbReference type="ARBA" id="ARBA00004370"/>
    </source>
</evidence>
<dbReference type="InterPro" id="IPR019533">
    <property type="entry name" value="Peptidase_S26"/>
</dbReference>
<feature type="transmembrane region" description="Helical" evidence="6">
    <location>
        <begin position="253"/>
        <end position="275"/>
    </location>
</feature>
<feature type="transmembrane region" description="Helical" evidence="6">
    <location>
        <begin position="337"/>
        <end position="359"/>
    </location>
</feature>
<dbReference type="AlphaFoldDB" id="A0A251Y3Y6"/>
<evidence type="ECO:0000313" key="8">
    <source>
        <dbReference type="EMBL" id="OUE18996.1"/>
    </source>
</evidence>
<dbReference type="Proteomes" id="UP000195011">
    <property type="component" value="Unassembled WGS sequence"/>
</dbReference>
<gene>
    <name evidence="8" type="ORF">BFL36_13210</name>
</gene>
<dbReference type="NCBIfam" id="TIGR02228">
    <property type="entry name" value="sigpep_I_arch"/>
    <property type="match status" value="1"/>
</dbReference>
<keyword evidence="4 6" id="KW-0472">Membrane</keyword>
<dbReference type="RefSeq" id="WP_086518369.1">
    <property type="nucleotide sequence ID" value="NZ_MDJY01000060.1"/>
</dbReference>
<dbReference type="GO" id="GO:0009003">
    <property type="term" value="F:signal peptidase activity"/>
    <property type="evidence" value="ECO:0007669"/>
    <property type="project" value="UniProtKB-EC"/>
</dbReference>
<keyword evidence="2 6" id="KW-0812">Transmembrane</keyword>